<dbReference type="Pfam" id="PF02837">
    <property type="entry name" value="Glyco_hydro_2_N"/>
    <property type="match status" value="1"/>
</dbReference>
<dbReference type="EMBL" id="QRKC01000005">
    <property type="protein sequence ID" value="RHH76608.1"/>
    <property type="molecule type" value="Genomic_DNA"/>
</dbReference>
<dbReference type="InterPro" id="IPR013783">
    <property type="entry name" value="Ig-like_fold"/>
</dbReference>
<evidence type="ECO:0000256" key="2">
    <source>
        <dbReference type="ARBA" id="ARBA00022801"/>
    </source>
</evidence>
<feature type="domain" description="DUF4982" evidence="7">
    <location>
        <begin position="612"/>
        <end position="663"/>
    </location>
</feature>
<evidence type="ECO:0000259" key="5">
    <source>
        <dbReference type="Pfam" id="PF02836"/>
    </source>
</evidence>
<dbReference type="PRINTS" id="PR00132">
    <property type="entry name" value="GLHYDRLASE2"/>
</dbReference>
<evidence type="ECO:0000256" key="3">
    <source>
        <dbReference type="ARBA" id="ARBA00023295"/>
    </source>
</evidence>
<proteinExistence type="inferred from homology"/>
<dbReference type="PANTHER" id="PTHR42732:SF1">
    <property type="entry name" value="BETA-MANNOSIDASE"/>
    <property type="match status" value="1"/>
</dbReference>
<protein>
    <submittedName>
        <fullName evidence="8">Glycoside hydrolase family 2 protein</fullName>
    </submittedName>
</protein>
<name>A0A414XRU1_9BACT</name>
<dbReference type="Gene3D" id="3.20.20.80">
    <property type="entry name" value="Glycosidases"/>
    <property type="match status" value="1"/>
</dbReference>
<accession>A0A414XRU1</accession>
<dbReference type="InterPro" id="IPR006101">
    <property type="entry name" value="Glyco_hydro_2"/>
</dbReference>
<organism evidence="8 9">
    <name type="scientific">Parabacteroides merdae</name>
    <dbReference type="NCBI Taxonomy" id="46503"/>
    <lineage>
        <taxon>Bacteria</taxon>
        <taxon>Pseudomonadati</taxon>
        <taxon>Bacteroidota</taxon>
        <taxon>Bacteroidia</taxon>
        <taxon>Bacteroidales</taxon>
        <taxon>Tannerellaceae</taxon>
        <taxon>Parabacteroides</taxon>
    </lineage>
</organism>
<dbReference type="GO" id="GO:0004553">
    <property type="term" value="F:hydrolase activity, hydrolyzing O-glycosyl compounds"/>
    <property type="evidence" value="ECO:0007669"/>
    <property type="project" value="InterPro"/>
</dbReference>
<dbReference type="InterPro" id="IPR006103">
    <property type="entry name" value="Glyco_hydro_2_cat"/>
</dbReference>
<dbReference type="Pfam" id="PF02836">
    <property type="entry name" value="Glyco_hydro_2_C"/>
    <property type="match status" value="1"/>
</dbReference>
<sequence>MKHTIFSLILLFISTSIFAARKEILLNENWMFRFSHQVQFKSEERVNLPHTWNSGDALSGKQDYYRGMGNYTKTLFVKPEWKGKRLFLRFEGVNTIANVFINDVHIGEHRGGYGAFVFEITDKVKYDADNRILVKVNNALQQDVMPLVGDFNFYGGIYRDVNLIITDPVNISLTDYASPGVYLIQNKVTKEQADVKAKVLVSNGSATAQPVKVDIKIWEDDKLVQQQDIKVTVDANDWATTGMDLTIRNPRLWNGRKDPFMYKAEISLLSEGQIIDRIVQPLGLRYYHVDAEEGFFLNGEHLKLKGVCRHQDRAERGNALYKMHHDEDAAIMVEMGANAVRLAHYPQATYFYDLMDKYGIVTWAEIPQIGPGGYQDQGYINQPSFRENGKEQLKELIRQHYNHPSICFWGLFNELKTIGDNPTEYIEELNDLAHQEDPTRLTTSASFLSYDDDINKVTDVIAWNQYFGWYGGSPSDMGKWLDANHKAHPEYKIAISEYGAGASIYHQQDSVKRGIASGWWHPENYQTYYHIGNWKALAERPFVWGSFIWNLFDFGAAHRVEGDRPGINDKGLVTFDRKVKKDAFYFYKANWNTEEPFVYITNRRHRDRSLAVTDIMIFSNQPEVELFVNGKSLGRQKPDEYATFEWKGVALQDGENTIEARSIQKKNLVNDKVVWTVK</sequence>
<dbReference type="SUPFAM" id="SSF49785">
    <property type="entry name" value="Galactose-binding domain-like"/>
    <property type="match status" value="1"/>
</dbReference>
<dbReference type="RefSeq" id="WP_122291185.1">
    <property type="nucleotide sequence ID" value="NZ_QRKC01000005.1"/>
</dbReference>
<evidence type="ECO:0000313" key="8">
    <source>
        <dbReference type="EMBL" id="RHH76608.1"/>
    </source>
</evidence>
<comment type="similarity">
    <text evidence="1">Belongs to the glycosyl hydrolase 2 family.</text>
</comment>
<dbReference type="Proteomes" id="UP000283732">
    <property type="component" value="Unassembled WGS sequence"/>
</dbReference>
<evidence type="ECO:0000259" key="7">
    <source>
        <dbReference type="Pfam" id="PF16355"/>
    </source>
</evidence>
<keyword evidence="3" id="KW-0326">Glycosidase</keyword>
<dbReference type="GO" id="GO:0005975">
    <property type="term" value="P:carbohydrate metabolic process"/>
    <property type="evidence" value="ECO:0007669"/>
    <property type="project" value="InterPro"/>
</dbReference>
<gene>
    <name evidence="8" type="ORF">DW191_11555</name>
</gene>
<reference evidence="8 9" key="1">
    <citation type="submission" date="2018-08" db="EMBL/GenBank/DDBJ databases">
        <title>A genome reference for cultivated species of the human gut microbiota.</title>
        <authorList>
            <person name="Zou Y."/>
            <person name="Xue W."/>
            <person name="Luo G."/>
        </authorList>
    </citation>
    <scope>NUCLEOTIDE SEQUENCE [LARGE SCALE GENOMIC DNA]</scope>
    <source>
        <strain evidence="8 9">AM16-50</strain>
    </source>
</reference>
<evidence type="ECO:0000256" key="1">
    <source>
        <dbReference type="ARBA" id="ARBA00007401"/>
    </source>
</evidence>
<dbReference type="InterPro" id="IPR032311">
    <property type="entry name" value="DUF4982"/>
</dbReference>
<keyword evidence="2 8" id="KW-0378">Hydrolase</keyword>
<dbReference type="InterPro" id="IPR006102">
    <property type="entry name" value="Ig-like_GH2"/>
</dbReference>
<dbReference type="InterPro" id="IPR051913">
    <property type="entry name" value="GH2_Domain-Containing"/>
</dbReference>
<dbReference type="InterPro" id="IPR036156">
    <property type="entry name" value="Beta-gal/glucu_dom_sf"/>
</dbReference>
<dbReference type="SUPFAM" id="SSF49303">
    <property type="entry name" value="beta-Galactosidase/glucuronidase domain"/>
    <property type="match status" value="1"/>
</dbReference>
<feature type="domain" description="Glycosyl hydrolases family 2 sugar binding" evidence="6">
    <location>
        <begin position="65"/>
        <end position="164"/>
    </location>
</feature>
<dbReference type="PANTHER" id="PTHR42732">
    <property type="entry name" value="BETA-GALACTOSIDASE"/>
    <property type="match status" value="1"/>
</dbReference>
<feature type="domain" description="Glycoside hydrolase family 2 catalytic" evidence="5">
    <location>
        <begin position="293"/>
        <end position="589"/>
    </location>
</feature>
<dbReference type="AlphaFoldDB" id="A0A414XRU1"/>
<comment type="caution">
    <text evidence="8">The sequence shown here is derived from an EMBL/GenBank/DDBJ whole genome shotgun (WGS) entry which is preliminary data.</text>
</comment>
<feature type="domain" description="Glycoside hydrolase family 2 immunoglobulin-like beta-sandwich" evidence="4">
    <location>
        <begin position="185"/>
        <end position="285"/>
    </location>
</feature>
<dbReference type="Pfam" id="PF00703">
    <property type="entry name" value="Glyco_hydro_2"/>
    <property type="match status" value="1"/>
</dbReference>
<evidence type="ECO:0000259" key="6">
    <source>
        <dbReference type="Pfam" id="PF02837"/>
    </source>
</evidence>
<dbReference type="InterPro" id="IPR017853">
    <property type="entry name" value="GH"/>
</dbReference>
<dbReference type="InterPro" id="IPR008979">
    <property type="entry name" value="Galactose-bd-like_sf"/>
</dbReference>
<dbReference type="SUPFAM" id="SSF51445">
    <property type="entry name" value="(Trans)glycosidases"/>
    <property type="match status" value="1"/>
</dbReference>
<dbReference type="InterPro" id="IPR006104">
    <property type="entry name" value="Glyco_hydro_2_N"/>
</dbReference>
<dbReference type="Pfam" id="PF16355">
    <property type="entry name" value="DUF4982"/>
    <property type="match status" value="1"/>
</dbReference>
<evidence type="ECO:0000259" key="4">
    <source>
        <dbReference type="Pfam" id="PF00703"/>
    </source>
</evidence>
<evidence type="ECO:0000313" key="9">
    <source>
        <dbReference type="Proteomes" id="UP000283732"/>
    </source>
</evidence>
<dbReference type="Gene3D" id="2.60.120.260">
    <property type="entry name" value="Galactose-binding domain-like"/>
    <property type="match status" value="1"/>
</dbReference>
<dbReference type="Gene3D" id="2.60.40.10">
    <property type="entry name" value="Immunoglobulins"/>
    <property type="match status" value="2"/>
</dbReference>